<gene>
    <name evidence="2" type="ORF">AC812_15550</name>
</gene>
<dbReference type="OrthoDB" id="9801725at2"/>
<comment type="similarity">
    <text evidence="1">Belongs to the UPF0047 family.</text>
</comment>
<name>A0A0P6WZX1_9CHLR</name>
<dbReference type="PANTHER" id="PTHR30615">
    <property type="entry name" value="UNCHARACTERIZED PROTEIN YJBQ-RELATED"/>
    <property type="match status" value="1"/>
</dbReference>
<dbReference type="PANTHER" id="PTHR30615:SF8">
    <property type="entry name" value="UPF0047 PROTEIN C4A8.02C"/>
    <property type="match status" value="1"/>
</dbReference>
<dbReference type="RefSeq" id="WP_061916777.1">
    <property type="nucleotide sequence ID" value="NZ_DF967971.1"/>
</dbReference>
<accession>A0A0P6WZX1</accession>
<dbReference type="InterPro" id="IPR035917">
    <property type="entry name" value="YjbQ-like_sf"/>
</dbReference>
<keyword evidence="3" id="KW-1185">Reference proteome</keyword>
<dbReference type="Proteomes" id="UP000050514">
    <property type="component" value="Unassembled WGS sequence"/>
</dbReference>
<evidence type="ECO:0000256" key="1">
    <source>
        <dbReference type="ARBA" id="ARBA00005534"/>
    </source>
</evidence>
<dbReference type="InterPro" id="IPR001602">
    <property type="entry name" value="UPF0047_YjbQ-like"/>
</dbReference>
<dbReference type="AlphaFoldDB" id="A0A0P6WZX1"/>
<dbReference type="PIRSF" id="PIRSF004681">
    <property type="entry name" value="UCP004681"/>
    <property type="match status" value="1"/>
</dbReference>
<comment type="caution">
    <text evidence="2">The sequence shown here is derived from an EMBL/GenBank/DDBJ whole genome shotgun (WGS) entry which is preliminary data.</text>
</comment>
<proteinExistence type="inferred from homology"/>
<organism evidence="2 3">
    <name type="scientific">Bellilinea caldifistulae</name>
    <dbReference type="NCBI Taxonomy" id="360411"/>
    <lineage>
        <taxon>Bacteria</taxon>
        <taxon>Bacillati</taxon>
        <taxon>Chloroflexota</taxon>
        <taxon>Anaerolineae</taxon>
        <taxon>Anaerolineales</taxon>
        <taxon>Anaerolineaceae</taxon>
        <taxon>Bellilinea</taxon>
    </lineage>
</organism>
<evidence type="ECO:0000313" key="2">
    <source>
        <dbReference type="EMBL" id="KPL72433.1"/>
    </source>
</evidence>
<reference evidence="2 3" key="1">
    <citation type="submission" date="2015-07" db="EMBL/GenBank/DDBJ databases">
        <title>Draft genome of Bellilinea caldifistulae DSM 17877.</title>
        <authorList>
            <person name="Hemp J."/>
            <person name="Ward L.M."/>
            <person name="Pace L.A."/>
            <person name="Fischer W.W."/>
        </authorList>
    </citation>
    <scope>NUCLEOTIDE SEQUENCE [LARGE SCALE GENOMIC DNA]</scope>
    <source>
        <strain evidence="2 3">GOMI-1</strain>
    </source>
</reference>
<protein>
    <submittedName>
        <fullName evidence="2">Secondary thiamine-phosphate synthase enzyme</fullName>
    </submittedName>
</protein>
<dbReference type="Pfam" id="PF01894">
    <property type="entry name" value="YjbQ"/>
    <property type="match status" value="1"/>
</dbReference>
<dbReference type="STRING" id="360411.AC812_15550"/>
<evidence type="ECO:0000313" key="3">
    <source>
        <dbReference type="Proteomes" id="UP000050514"/>
    </source>
</evidence>
<dbReference type="SUPFAM" id="SSF111038">
    <property type="entry name" value="YjbQ-like"/>
    <property type="match status" value="1"/>
</dbReference>
<sequence length="139" mass="15593">MKIYTQEIEIDTRGNTDIIDVTGKVEEIIKEAEVTVGICLIFTPSSTSGVTTIEYEPGCLQDLKRVFERIAPSGEHYAHNARWGDGNGHSHIRAALLGASVTIPVQNHQLMLGTWQQIILVDFDIRPRRRRLKVQVLGE</sequence>
<dbReference type="Gene3D" id="2.60.120.460">
    <property type="entry name" value="YjbQ-like"/>
    <property type="match status" value="1"/>
</dbReference>
<dbReference type="EMBL" id="LGHJ01000023">
    <property type="protein sequence ID" value="KPL72433.1"/>
    <property type="molecule type" value="Genomic_DNA"/>
</dbReference>
<dbReference type="NCBIfam" id="TIGR00149">
    <property type="entry name" value="TIGR00149_YjbQ"/>
    <property type="match status" value="1"/>
</dbReference>